<evidence type="ECO:0000259" key="1">
    <source>
        <dbReference type="Pfam" id="PF14322"/>
    </source>
</evidence>
<feature type="domain" description="SusD-like N-terminal" evidence="1">
    <location>
        <begin position="3"/>
        <end position="145"/>
    </location>
</feature>
<organism evidence="2 3">
    <name type="scientific">Bacteroides pyogenes JCM 6292</name>
    <dbReference type="NCBI Taxonomy" id="1235809"/>
    <lineage>
        <taxon>Bacteria</taxon>
        <taxon>Pseudomonadati</taxon>
        <taxon>Bacteroidota</taxon>
        <taxon>Bacteroidia</taxon>
        <taxon>Bacteroidales</taxon>
        <taxon>Bacteroidaceae</taxon>
        <taxon>Bacteroides</taxon>
    </lineage>
</organism>
<dbReference type="Pfam" id="PF14322">
    <property type="entry name" value="SusD-like_3"/>
    <property type="match status" value="1"/>
</dbReference>
<dbReference type="SUPFAM" id="SSF48452">
    <property type="entry name" value="TPR-like"/>
    <property type="match status" value="1"/>
</dbReference>
<evidence type="ECO:0000313" key="2">
    <source>
        <dbReference type="EMBL" id="GAE14251.1"/>
    </source>
</evidence>
<reference evidence="2 3" key="1">
    <citation type="journal article" date="2014" name="Genome Announc.">
        <title>Draft Genome Sequences of Three Strains of Bacteroides pyogenes Isolated from a Cat and Swine.</title>
        <authorList>
            <person name="Sakamoto M."/>
            <person name="Oshima K."/>
            <person name="Suda W."/>
            <person name="Kitamura K."/>
            <person name="Iida T."/>
            <person name="Hattori M."/>
            <person name="Ohkuma M."/>
        </authorList>
    </citation>
    <scope>NUCLEOTIDE SEQUENCE [LARGE SCALE GENOMIC DNA]</scope>
    <source>
        <strain evidence="2 3">JCM 6292</strain>
    </source>
</reference>
<gene>
    <name evidence="2" type="ORF">JCM6292_363</name>
</gene>
<protein>
    <submittedName>
        <fullName evidence="2">Putative outer membrane protein</fullName>
    </submittedName>
</protein>
<dbReference type="InterPro" id="IPR011990">
    <property type="entry name" value="TPR-like_helical_dom_sf"/>
</dbReference>
<dbReference type="Gene3D" id="1.25.40.390">
    <property type="match status" value="1"/>
</dbReference>
<dbReference type="Proteomes" id="UP000018861">
    <property type="component" value="Unassembled WGS sequence"/>
</dbReference>
<proteinExistence type="predicted"/>
<name>W4P3G1_9BACE</name>
<comment type="caution">
    <text evidence="2">The sequence shown here is derived from an EMBL/GenBank/DDBJ whole genome shotgun (WGS) entry which is preliminary data.</text>
</comment>
<dbReference type="EMBL" id="BAIQ01000002">
    <property type="protein sequence ID" value="GAE14251.1"/>
    <property type="molecule type" value="Genomic_DNA"/>
</dbReference>
<accession>W4P3G1</accession>
<sequence>MYYWEDYDQEDLDTPLNYWNACYAGIAQANQALELLSKYPKTDRVKALYGEAFLLRAYLHFMLVNIWAEPYGTSKSETAPGIPYLTKPEKYALVDYKRGTVKEVYEKIEKDLKLGISLVDDSYYGKPKFHFNKKAAYAFASRFYLIKGEWELVIAYSDYVLGIDPKPVLRNWQKYSKDFYFNRKHLYTRYTSTEEPANLLLSTTESRVARNISTEKYGVTSKSADKVYNQHGVDGCANFRKVNMEPVFLFNYNDGRIGDGQYIGKFDELSLSGYTGIRPKGLYVTNVLFSTDEVMLNRMEHTP</sequence>
<evidence type="ECO:0000313" key="3">
    <source>
        <dbReference type="Proteomes" id="UP000018861"/>
    </source>
</evidence>
<dbReference type="InterPro" id="IPR033985">
    <property type="entry name" value="SusD-like_N"/>
</dbReference>
<dbReference type="AlphaFoldDB" id="W4P3G1"/>